<dbReference type="PROSITE" id="PS00497">
    <property type="entry name" value="TYROSINASE_1"/>
    <property type="match status" value="1"/>
</dbReference>
<evidence type="ECO:0000259" key="4">
    <source>
        <dbReference type="PROSITE" id="PS00498"/>
    </source>
</evidence>
<dbReference type="PANTHER" id="PTHR11474:SF126">
    <property type="entry name" value="TYROSINASE-LIKE PROTEIN TYR-1-RELATED"/>
    <property type="match status" value="1"/>
</dbReference>
<protein>
    <submittedName>
        <fullName evidence="5">Tyrosinase ustQ</fullName>
    </submittedName>
</protein>
<dbReference type="SUPFAM" id="SSF48056">
    <property type="entry name" value="Di-copper centre-containing domain"/>
    <property type="match status" value="1"/>
</dbReference>
<dbReference type="Proteomes" id="UP001175001">
    <property type="component" value="Unassembled WGS sequence"/>
</dbReference>
<keyword evidence="6" id="KW-1185">Reference proteome</keyword>
<evidence type="ECO:0000313" key="5">
    <source>
        <dbReference type="EMBL" id="KAK0664414.1"/>
    </source>
</evidence>
<evidence type="ECO:0000313" key="6">
    <source>
        <dbReference type="Proteomes" id="UP001175001"/>
    </source>
</evidence>
<dbReference type="AlphaFoldDB" id="A0AA39Z577"/>
<sequence>MSQPPKVGIPGAKNLWDELHYTHIYQGNYIHYVGHFLPWHRYFVRAHELLLQQECNYTGTHPYWDELTDYESAPLNQSSIFDPNTGFGGNGASNNSWCIADGPFKDLRLHMRTNSNYEDYCLYREFDVDSFAMANRSNIEECFAKENYTEAWSCYNGYPHGAGHGAVGGLMLDPIESNGDPTFFLHHAYLDRLWWRWQRADLPKRLTDMGGQNMPDQSVLDMAGLSAAGSELTDYNGDPRNVTTLNHVLFIQNLVPNVTISDIMDLGGDTICAEYVD</sequence>
<dbReference type="InterPro" id="IPR050316">
    <property type="entry name" value="Tyrosinase/Hemocyanin"/>
</dbReference>
<reference evidence="5" key="1">
    <citation type="submission" date="2023-06" db="EMBL/GenBank/DDBJ databases">
        <title>Multi-omics analyses reveal the molecular pathogenesis toolkit of Lasiodiplodia hormozganensis, a cross-kingdom pathogen.</title>
        <authorList>
            <person name="Felix C."/>
            <person name="Meneses R."/>
            <person name="Goncalves M.F.M."/>
            <person name="Tilleman L."/>
            <person name="Duarte A.S."/>
            <person name="Jorrin-Novo J.V."/>
            <person name="Van De Peer Y."/>
            <person name="Deforce D."/>
            <person name="Van Nieuwerburgh F."/>
            <person name="Esteves A.C."/>
            <person name="Alves A."/>
        </authorList>
    </citation>
    <scope>NUCLEOTIDE SEQUENCE</scope>
    <source>
        <strain evidence="5">CBS 339.90</strain>
    </source>
</reference>
<evidence type="ECO:0000256" key="1">
    <source>
        <dbReference type="ARBA" id="ARBA00022723"/>
    </source>
</evidence>
<dbReference type="PANTHER" id="PTHR11474">
    <property type="entry name" value="TYROSINASE FAMILY MEMBER"/>
    <property type="match status" value="1"/>
</dbReference>
<dbReference type="Gene3D" id="1.10.1280.10">
    <property type="entry name" value="Di-copper center containing domain from catechol oxidase"/>
    <property type="match status" value="1"/>
</dbReference>
<dbReference type="PROSITE" id="PS00498">
    <property type="entry name" value="TYROSINASE_2"/>
    <property type="match status" value="1"/>
</dbReference>
<feature type="domain" description="Tyrosinase copper-binding" evidence="3">
    <location>
        <begin position="31"/>
        <end position="48"/>
    </location>
</feature>
<dbReference type="PRINTS" id="PR00092">
    <property type="entry name" value="TYROSINASE"/>
</dbReference>
<keyword evidence="2" id="KW-0186">Copper</keyword>
<dbReference type="Pfam" id="PF00264">
    <property type="entry name" value="Tyrosinase"/>
    <property type="match status" value="1"/>
</dbReference>
<keyword evidence="1" id="KW-0479">Metal-binding</keyword>
<dbReference type="InterPro" id="IPR002227">
    <property type="entry name" value="Tyrosinase_Cu-bd"/>
</dbReference>
<dbReference type="EMBL" id="JAUJDW010000002">
    <property type="protein sequence ID" value="KAK0664414.1"/>
    <property type="molecule type" value="Genomic_DNA"/>
</dbReference>
<dbReference type="GO" id="GO:0046872">
    <property type="term" value="F:metal ion binding"/>
    <property type="evidence" value="ECO:0007669"/>
    <property type="project" value="UniProtKB-KW"/>
</dbReference>
<name>A0AA39Z577_9PEZI</name>
<comment type="caution">
    <text evidence="5">The sequence shown here is derived from an EMBL/GenBank/DDBJ whole genome shotgun (WGS) entry which is preliminary data.</text>
</comment>
<dbReference type="GO" id="GO:0016491">
    <property type="term" value="F:oxidoreductase activity"/>
    <property type="evidence" value="ECO:0007669"/>
    <property type="project" value="InterPro"/>
</dbReference>
<accession>A0AA39Z577</accession>
<gene>
    <name evidence="5" type="primary">ustQ_3</name>
    <name evidence="5" type="ORF">DIS24_g486</name>
</gene>
<proteinExistence type="predicted"/>
<evidence type="ECO:0000259" key="3">
    <source>
        <dbReference type="PROSITE" id="PS00497"/>
    </source>
</evidence>
<organism evidence="5 6">
    <name type="scientific">Lasiodiplodia hormozganensis</name>
    <dbReference type="NCBI Taxonomy" id="869390"/>
    <lineage>
        <taxon>Eukaryota</taxon>
        <taxon>Fungi</taxon>
        <taxon>Dikarya</taxon>
        <taxon>Ascomycota</taxon>
        <taxon>Pezizomycotina</taxon>
        <taxon>Dothideomycetes</taxon>
        <taxon>Dothideomycetes incertae sedis</taxon>
        <taxon>Botryosphaeriales</taxon>
        <taxon>Botryosphaeriaceae</taxon>
        <taxon>Lasiodiplodia</taxon>
    </lineage>
</organism>
<feature type="domain" description="Tyrosinase copper-binding" evidence="4">
    <location>
        <begin position="180"/>
        <end position="191"/>
    </location>
</feature>
<dbReference type="InterPro" id="IPR008922">
    <property type="entry name" value="Di-copper_centre_dom_sf"/>
</dbReference>
<evidence type="ECO:0000256" key="2">
    <source>
        <dbReference type="ARBA" id="ARBA00023008"/>
    </source>
</evidence>